<dbReference type="Gene3D" id="3.60.21.10">
    <property type="match status" value="1"/>
</dbReference>
<dbReference type="SUPFAM" id="SSF56300">
    <property type="entry name" value="Metallo-dependent phosphatases"/>
    <property type="match status" value="1"/>
</dbReference>
<dbReference type="GO" id="GO:0003993">
    <property type="term" value="F:acid phosphatase activity"/>
    <property type="evidence" value="ECO:0007669"/>
    <property type="project" value="InterPro"/>
</dbReference>
<evidence type="ECO:0000313" key="4">
    <source>
        <dbReference type="Proteomes" id="UP000600139"/>
    </source>
</evidence>
<dbReference type="PROSITE" id="PS51318">
    <property type="entry name" value="TAT"/>
    <property type="match status" value="1"/>
</dbReference>
<dbReference type="InterPro" id="IPR029052">
    <property type="entry name" value="Metallo-depent_PP-like"/>
</dbReference>
<comment type="caution">
    <text evidence="3">The sequence shown here is derived from an EMBL/GenBank/DDBJ whole genome shotgun (WGS) entry which is preliminary data.</text>
</comment>
<feature type="domain" description="Calcineurin-like phosphoesterase" evidence="2">
    <location>
        <begin position="137"/>
        <end position="339"/>
    </location>
</feature>
<evidence type="ECO:0000313" key="3">
    <source>
        <dbReference type="EMBL" id="MBK1814788.1"/>
    </source>
</evidence>
<proteinExistence type="predicted"/>
<dbReference type="AlphaFoldDB" id="A0A934QY16"/>
<dbReference type="InterPro" id="IPR004843">
    <property type="entry name" value="Calcineurin-like_PHP"/>
</dbReference>
<name>A0A934QY16_9BACT</name>
<protein>
    <submittedName>
        <fullName evidence="3">Metallophosphoesterase</fullName>
    </submittedName>
</protein>
<dbReference type="Proteomes" id="UP000600139">
    <property type="component" value="Unassembled WGS sequence"/>
</dbReference>
<dbReference type="Pfam" id="PF00149">
    <property type="entry name" value="Metallophos"/>
    <property type="match status" value="1"/>
</dbReference>
<evidence type="ECO:0000259" key="2">
    <source>
        <dbReference type="Pfam" id="PF00149"/>
    </source>
</evidence>
<keyword evidence="1" id="KW-0732">Signal</keyword>
<gene>
    <name evidence="3" type="ORF">JIN84_04130</name>
</gene>
<evidence type="ECO:0000256" key="1">
    <source>
        <dbReference type="ARBA" id="ARBA00022729"/>
    </source>
</evidence>
<keyword evidence="4" id="KW-1185">Reference proteome</keyword>
<dbReference type="InterPro" id="IPR039331">
    <property type="entry name" value="PAPs-like"/>
</dbReference>
<reference evidence="3" key="1">
    <citation type="submission" date="2021-01" db="EMBL/GenBank/DDBJ databases">
        <title>Modified the classification status of verrucomicrobia.</title>
        <authorList>
            <person name="Feng X."/>
        </authorList>
    </citation>
    <scope>NUCLEOTIDE SEQUENCE</scope>
    <source>
        <strain evidence="3">JCM 18052</strain>
    </source>
</reference>
<dbReference type="PANTHER" id="PTHR22953">
    <property type="entry name" value="ACID PHOSPHATASE RELATED"/>
    <property type="match status" value="1"/>
</dbReference>
<dbReference type="PANTHER" id="PTHR22953:SF153">
    <property type="entry name" value="PURPLE ACID PHOSPHATASE"/>
    <property type="match status" value="1"/>
</dbReference>
<dbReference type="EMBL" id="JAENIK010000004">
    <property type="protein sequence ID" value="MBK1814788.1"/>
    <property type="molecule type" value="Genomic_DNA"/>
</dbReference>
<dbReference type="InterPro" id="IPR006311">
    <property type="entry name" value="TAT_signal"/>
</dbReference>
<organism evidence="3 4">
    <name type="scientific">Luteolibacter yonseiensis</name>
    <dbReference type="NCBI Taxonomy" id="1144680"/>
    <lineage>
        <taxon>Bacteria</taxon>
        <taxon>Pseudomonadati</taxon>
        <taxon>Verrucomicrobiota</taxon>
        <taxon>Verrucomicrobiia</taxon>
        <taxon>Verrucomicrobiales</taxon>
        <taxon>Verrucomicrobiaceae</taxon>
        <taxon>Luteolibacter</taxon>
    </lineage>
</organism>
<sequence length="396" mass="43657">MKRRSFLTGSVAGGVGVIALGADGPAAAPEPGPLLVTPAMVMAPRTDGVEIIWAVGRLARGWVEWREKGGAIRTLAADDFGFVPQGDSVMRVRLEQLQAGKFYEARVVVEAGDGEKAREETPWKTFRTLDPSASSARFVVWNDTHENAETIRRLHEATPPADFLLWNGDTCNNWNEESWLIPTLLHPAGQDISAGRPLLLTMGNHDVRGKWAFKVKEMVAMPQGRPFYAFRNGPVAFICLHTGEDKPDDHPSFGGRVAFEPLRREQTAWLEKVTAQPEIRDAPHKVVFCHIPLRWKAEAPSVDYATGGFDHFARECRAAWHDALVKWGAQVVISGHTHEDAWLPADEKFPYAQLVSGGPKPDAARWIEGTADASGLKLMMRDLGGKVIRENVIPPA</sequence>
<dbReference type="RefSeq" id="WP_200349739.1">
    <property type="nucleotide sequence ID" value="NZ_BAABHZ010000010.1"/>
</dbReference>
<accession>A0A934QY16</accession>